<dbReference type="OrthoDB" id="9947at2"/>
<dbReference type="AlphaFoldDB" id="A0A521AS65"/>
<protein>
    <submittedName>
        <fullName evidence="2">NurA domain-containing protein</fullName>
    </submittedName>
</protein>
<sequence length="354" mass="40591">MTIKGILLEIASRKRGALSVSPQDVERARRKISKMWNSNLPEVLPPKLAAGVDGSRNKKVYAGYVVYALGVASLVFEKERRKNSVINGDVDILKPEEYSDSRLRNLMGILEYKGALSTLPKTELLFLDGSIVGALVRPNVFLYEVKGEVKKFVEELFEELKGKFSSDKIDSKDFYPEISKKYSGEDFVVACGYLEYLEYLLTIYRLLELSVRDGKSIVSISKRSNSRLYRLDTVLPDIAVLNFLQPPPGYSEPFEFSIEEEKKFQFPGKFDEALRRFKFKTFFLKMKEGIYKVELLGNISVEEAISYMRFYEVSGYNYILKEVHERVKITSSDMEDIIRELKFRGVTGREALGE</sequence>
<keyword evidence="3" id="KW-1185">Reference proteome</keyword>
<dbReference type="InterPro" id="IPR018977">
    <property type="entry name" value="NurA_domain"/>
</dbReference>
<dbReference type="SMART" id="SM00933">
    <property type="entry name" value="NurA"/>
    <property type="match status" value="1"/>
</dbReference>
<accession>A0A521AS65</accession>
<gene>
    <name evidence="2" type="ORF">SAMN06269117_10296</name>
</gene>
<feature type="domain" description="NurA" evidence="1">
    <location>
        <begin position="47"/>
        <end position="329"/>
    </location>
</feature>
<organism evidence="2 3">
    <name type="scientific">Balnearium lithotrophicum</name>
    <dbReference type="NCBI Taxonomy" id="223788"/>
    <lineage>
        <taxon>Bacteria</taxon>
        <taxon>Pseudomonadati</taxon>
        <taxon>Aquificota</taxon>
        <taxon>Aquificia</taxon>
        <taxon>Desulfurobacteriales</taxon>
        <taxon>Desulfurobacteriaceae</taxon>
        <taxon>Balnearium</taxon>
    </lineage>
</organism>
<name>A0A521AS65_9BACT</name>
<proteinExistence type="predicted"/>
<dbReference type="Pfam" id="PF09376">
    <property type="entry name" value="NurA"/>
    <property type="match status" value="1"/>
</dbReference>
<dbReference type="Proteomes" id="UP000317315">
    <property type="component" value="Unassembled WGS sequence"/>
</dbReference>
<evidence type="ECO:0000259" key="1">
    <source>
        <dbReference type="SMART" id="SM00933"/>
    </source>
</evidence>
<dbReference type="EMBL" id="FXTM01000002">
    <property type="protein sequence ID" value="SMO37629.1"/>
    <property type="molecule type" value="Genomic_DNA"/>
</dbReference>
<evidence type="ECO:0000313" key="3">
    <source>
        <dbReference type="Proteomes" id="UP000317315"/>
    </source>
</evidence>
<evidence type="ECO:0000313" key="2">
    <source>
        <dbReference type="EMBL" id="SMO37629.1"/>
    </source>
</evidence>
<dbReference type="RefSeq" id="WP_142933741.1">
    <property type="nucleotide sequence ID" value="NZ_FXTM01000002.1"/>
</dbReference>
<reference evidence="2 3" key="1">
    <citation type="submission" date="2017-05" db="EMBL/GenBank/DDBJ databases">
        <authorList>
            <person name="Varghese N."/>
            <person name="Submissions S."/>
        </authorList>
    </citation>
    <scope>NUCLEOTIDE SEQUENCE [LARGE SCALE GENOMIC DNA]</scope>
    <source>
        <strain evidence="2 3">DSM 16304</strain>
    </source>
</reference>